<keyword evidence="2" id="KW-1185">Reference proteome</keyword>
<reference evidence="1 2" key="1">
    <citation type="submission" date="2021-06" db="EMBL/GenBank/DDBJ databases">
        <authorList>
            <person name="Kallberg Y."/>
            <person name="Tangrot J."/>
            <person name="Rosling A."/>
        </authorList>
    </citation>
    <scope>NUCLEOTIDE SEQUENCE [LARGE SCALE GENOMIC DNA]</scope>
    <source>
        <strain evidence="1 2">120-4 pot B 10/14</strain>
    </source>
</reference>
<comment type="caution">
    <text evidence="1">The sequence shown here is derived from an EMBL/GenBank/DDBJ whole genome shotgun (WGS) entry which is preliminary data.</text>
</comment>
<gene>
    <name evidence="1" type="ORF">GMARGA_LOCUS15439</name>
</gene>
<accession>A0ABN7V9A8</accession>
<protein>
    <submittedName>
        <fullName evidence="1">36952_t:CDS:1</fullName>
    </submittedName>
</protein>
<evidence type="ECO:0000313" key="2">
    <source>
        <dbReference type="Proteomes" id="UP000789901"/>
    </source>
</evidence>
<name>A0ABN7V9A8_GIGMA</name>
<organism evidence="1 2">
    <name type="scientific">Gigaspora margarita</name>
    <dbReference type="NCBI Taxonomy" id="4874"/>
    <lineage>
        <taxon>Eukaryota</taxon>
        <taxon>Fungi</taxon>
        <taxon>Fungi incertae sedis</taxon>
        <taxon>Mucoromycota</taxon>
        <taxon>Glomeromycotina</taxon>
        <taxon>Glomeromycetes</taxon>
        <taxon>Diversisporales</taxon>
        <taxon>Gigasporaceae</taxon>
        <taxon>Gigaspora</taxon>
    </lineage>
</organism>
<dbReference type="Proteomes" id="UP000789901">
    <property type="component" value="Unassembled WGS sequence"/>
</dbReference>
<sequence>MSKNISYIDSYLVSSSINNKSNFGGQLEKKYGMIIILMEKIIPFDDLNHNLKDVKQKSWKYELFETLNIVDEVLGIEDNNK</sequence>
<evidence type="ECO:0000313" key="1">
    <source>
        <dbReference type="EMBL" id="CAG8741610.1"/>
    </source>
</evidence>
<dbReference type="EMBL" id="CAJVQB010010637">
    <property type="protein sequence ID" value="CAG8741610.1"/>
    <property type="molecule type" value="Genomic_DNA"/>
</dbReference>
<proteinExistence type="predicted"/>